<organism evidence="1 2">
    <name type="scientific">Rhododendron simsii</name>
    <name type="common">Sims's rhododendron</name>
    <dbReference type="NCBI Taxonomy" id="118357"/>
    <lineage>
        <taxon>Eukaryota</taxon>
        <taxon>Viridiplantae</taxon>
        <taxon>Streptophyta</taxon>
        <taxon>Embryophyta</taxon>
        <taxon>Tracheophyta</taxon>
        <taxon>Spermatophyta</taxon>
        <taxon>Magnoliopsida</taxon>
        <taxon>eudicotyledons</taxon>
        <taxon>Gunneridae</taxon>
        <taxon>Pentapetalae</taxon>
        <taxon>asterids</taxon>
        <taxon>Ericales</taxon>
        <taxon>Ericaceae</taxon>
        <taxon>Ericoideae</taxon>
        <taxon>Rhodoreae</taxon>
        <taxon>Rhododendron</taxon>
    </lineage>
</organism>
<comment type="caution">
    <text evidence="1">The sequence shown here is derived from an EMBL/GenBank/DDBJ whole genome shotgun (WGS) entry which is preliminary data.</text>
</comment>
<accession>A0A834HAI5</accession>
<evidence type="ECO:0000313" key="2">
    <source>
        <dbReference type="Proteomes" id="UP000626092"/>
    </source>
</evidence>
<protein>
    <submittedName>
        <fullName evidence="1">Uncharacterized protein</fullName>
    </submittedName>
</protein>
<reference evidence="1" key="1">
    <citation type="submission" date="2019-11" db="EMBL/GenBank/DDBJ databases">
        <authorList>
            <person name="Liu Y."/>
            <person name="Hou J."/>
            <person name="Li T.-Q."/>
            <person name="Guan C.-H."/>
            <person name="Wu X."/>
            <person name="Wu H.-Z."/>
            <person name="Ling F."/>
            <person name="Zhang R."/>
            <person name="Shi X.-G."/>
            <person name="Ren J.-P."/>
            <person name="Chen E.-F."/>
            <person name="Sun J.-M."/>
        </authorList>
    </citation>
    <scope>NUCLEOTIDE SEQUENCE</scope>
    <source>
        <strain evidence="1">Adult_tree_wgs_1</strain>
        <tissue evidence="1">Leaves</tissue>
    </source>
</reference>
<keyword evidence="2" id="KW-1185">Reference proteome</keyword>
<dbReference type="AlphaFoldDB" id="A0A834HAI5"/>
<gene>
    <name evidence="1" type="ORF">RHSIM_Rhsim02G0198100</name>
</gene>
<evidence type="ECO:0000313" key="1">
    <source>
        <dbReference type="EMBL" id="KAF7150916.1"/>
    </source>
</evidence>
<dbReference type="EMBL" id="WJXA01000002">
    <property type="protein sequence ID" value="KAF7150916.1"/>
    <property type="molecule type" value="Genomic_DNA"/>
</dbReference>
<name>A0A834HAI5_RHOSS</name>
<dbReference type="Proteomes" id="UP000626092">
    <property type="component" value="Unassembled WGS sequence"/>
</dbReference>
<sequence>MERFLPWNYEELLKEKYGPTQQHTTIIIKDVIEEVVKEVVIQVHEPKIETEVGDKTNNIEAVDEGIFEVDIKNNNIDIGDQVVEDENSCTLEVFDTDIGVKEEILVSNIGEGVRCTSFAMPDLVLCHLRQYTLLQPTGSTDAAGGNGE</sequence>
<proteinExistence type="predicted"/>